<gene>
    <name evidence="2" type="primary">LOC112905750</name>
</gene>
<dbReference type="InParanoid" id="A0A7F5RF80"/>
<dbReference type="OrthoDB" id="6761979at2759"/>
<organism evidence="1 2">
    <name type="scientific">Agrilus planipennis</name>
    <name type="common">Emerald ash borer</name>
    <name type="synonym">Agrilus marcopoli</name>
    <dbReference type="NCBI Taxonomy" id="224129"/>
    <lineage>
        <taxon>Eukaryota</taxon>
        <taxon>Metazoa</taxon>
        <taxon>Ecdysozoa</taxon>
        <taxon>Arthropoda</taxon>
        <taxon>Hexapoda</taxon>
        <taxon>Insecta</taxon>
        <taxon>Pterygota</taxon>
        <taxon>Neoptera</taxon>
        <taxon>Endopterygota</taxon>
        <taxon>Coleoptera</taxon>
        <taxon>Polyphaga</taxon>
        <taxon>Elateriformia</taxon>
        <taxon>Buprestoidea</taxon>
        <taxon>Buprestidae</taxon>
        <taxon>Agrilinae</taxon>
        <taxon>Agrilus</taxon>
    </lineage>
</organism>
<protein>
    <submittedName>
        <fullName evidence="2">Uncharacterized protein LOC112905750 isoform X1</fullName>
    </submittedName>
</protein>
<proteinExistence type="predicted"/>
<name>A0A7F5RF80_AGRPL</name>
<dbReference type="KEGG" id="apln:112905750"/>
<evidence type="ECO:0000313" key="1">
    <source>
        <dbReference type="Proteomes" id="UP000192223"/>
    </source>
</evidence>
<keyword evidence="1" id="KW-1185">Reference proteome</keyword>
<reference evidence="2" key="1">
    <citation type="submission" date="2025-08" db="UniProtKB">
        <authorList>
            <consortium name="RefSeq"/>
        </authorList>
    </citation>
    <scope>IDENTIFICATION</scope>
    <source>
        <tissue evidence="2">Entire body</tissue>
    </source>
</reference>
<evidence type="ECO:0000313" key="2">
    <source>
        <dbReference type="RefSeq" id="XP_025834570.1"/>
    </source>
</evidence>
<accession>A0A7F5RF80</accession>
<dbReference type="AlphaFoldDB" id="A0A7F5RF80"/>
<dbReference type="Proteomes" id="UP000192223">
    <property type="component" value="Unplaced"/>
</dbReference>
<dbReference type="GeneID" id="112905750"/>
<sequence>MLQDFQTAMGPGKQVRLRRIRPAARAISEPPKGILKNTVTSTPKSVTLRRPKADVGIVTKTKKIQENLKTLEKNTEKKRIAQALYYGEPGQSPLTRTTVITNQEIKKPVHARLGKKVRLYRAPLIFNNNRIIKSKNRFQRSNTGVRRLFSVQGRIQKIREQQILQRQNMVDGQQIVSTRPSNKIRLQRTRPITPLKPTNLTVQVTNNKNSPRFDTSSSGIARHNPLGCLNPKLQAEIKFLQRSCGVRAPLNIPCEPIYVEGVGYTGVSLHERFSLL</sequence>
<dbReference type="RefSeq" id="XP_025834570.1">
    <property type="nucleotide sequence ID" value="XM_025978785.1"/>
</dbReference>